<proteinExistence type="predicted"/>
<dbReference type="Proteomes" id="UP000053263">
    <property type="component" value="Unassembled WGS sequence"/>
</dbReference>
<reference evidence="1 2" key="1">
    <citation type="submission" date="2014-06" db="EMBL/GenBank/DDBJ databases">
        <title>Evolutionary Origins and Diversification of the Mycorrhizal Mutualists.</title>
        <authorList>
            <consortium name="DOE Joint Genome Institute"/>
            <consortium name="Mycorrhizal Genomics Consortium"/>
            <person name="Kohler A."/>
            <person name="Kuo A."/>
            <person name="Nagy L.G."/>
            <person name="Floudas D."/>
            <person name="Copeland A."/>
            <person name="Barry K.W."/>
            <person name="Cichocki N."/>
            <person name="Veneault-Fourrey C."/>
            <person name="LaButti K."/>
            <person name="Lindquist E.A."/>
            <person name="Lipzen A."/>
            <person name="Lundell T."/>
            <person name="Morin E."/>
            <person name="Murat C."/>
            <person name="Riley R."/>
            <person name="Ohm R."/>
            <person name="Sun H."/>
            <person name="Tunlid A."/>
            <person name="Henrissat B."/>
            <person name="Grigoriev I.V."/>
            <person name="Hibbett D.S."/>
            <person name="Martin F."/>
        </authorList>
    </citation>
    <scope>NUCLEOTIDE SEQUENCE [LARGE SCALE GENOMIC DNA]</scope>
    <source>
        <strain evidence="1 2">FD-325 SS-3</strain>
    </source>
</reference>
<accession>A0A0C9T6R1</accession>
<dbReference type="OrthoDB" id="2559662at2759"/>
<name>A0A0C9T6R1_PLICR</name>
<protein>
    <submittedName>
        <fullName evidence="1">Uncharacterized protein</fullName>
    </submittedName>
</protein>
<sequence length="482" mass="54482">MSHRALGAQLTRKRQFFMLIGVTVLLLFAVSRHHVRKYRSKPGVPIWYSGGTRADPPPQYERLRAWEDALPQHDVDLPFPEGKDGRYVKFSSQVYALGWNNVLNEILLCTHLAYESKRAYVFQDYHWKPEYYPWPIPVMLGESSPESPRTPLNALIAGPTAGGPWDADDDAPRSVSAAWFDHVCPRAARRIITTDSVKPALRDAQGDVIHAHWTKLLRDAPERCVEVVPGPSKDDDYPQVFDLWTISSLRILPLWDAFSKSPTSRLLATSPLVRSAVDRNEYLFHPRGPRPAFPAPHDPFARMMALHIRRGDFDEACLRLARWNSTFYGWNLLPALPDHFEPPPGGAWGLNTPANVALYMEHCWPTSDAIIVKVREVRASYVAAGKDRLLDVMYLLTNGEQEWLELLKYALRREGWHNIVTSKDLQLDREQFGVNMAVDMDIARQAAVFIGNGVDAFLTSCAPKTHVSSSGPRSRAISCIDV</sequence>
<dbReference type="HOGENOM" id="CLU_014826_0_0_1"/>
<keyword evidence="2" id="KW-1185">Reference proteome</keyword>
<organism evidence="1 2">
    <name type="scientific">Plicaturopsis crispa FD-325 SS-3</name>
    <dbReference type="NCBI Taxonomy" id="944288"/>
    <lineage>
        <taxon>Eukaryota</taxon>
        <taxon>Fungi</taxon>
        <taxon>Dikarya</taxon>
        <taxon>Basidiomycota</taxon>
        <taxon>Agaricomycotina</taxon>
        <taxon>Agaricomycetes</taxon>
        <taxon>Agaricomycetidae</taxon>
        <taxon>Amylocorticiales</taxon>
        <taxon>Amylocorticiaceae</taxon>
        <taxon>Plicatura</taxon>
        <taxon>Plicaturopsis crispa</taxon>
    </lineage>
</organism>
<dbReference type="AlphaFoldDB" id="A0A0C9T6R1"/>
<dbReference type="CDD" id="cd11296">
    <property type="entry name" value="O-FucT_like"/>
    <property type="match status" value="1"/>
</dbReference>
<evidence type="ECO:0000313" key="1">
    <source>
        <dbReference type="EMBL" id="KII83763.1"/>
    </source>
</evidence>
<evidence type="ECO:0000313" key="2">
    <source>
        <dbReference type="Proteomes" id="UP000053263"/>
    </source>
</evidence>
<dbReference type="EMBL" id="KN832574">
    <property type="protein sequence ID" value="KII83763.1"/>
    <property type="molecule type" value="Genomic_DNA"/>
</dbReference>
<gene>
    <name evidence="1" type="ORF">PLICRDRAFT_440474</name>
</gene>
<dbReference type="Gene3D" id="3.40.50.11350">
    <property type="match status" value="1"/>
</dbReference>